<dbReference type="EMBL" id="JFYZ01000053">
    <property type="protein sequence ID" value="EZP72197.1"/>
    <property type="molecule type" value="Genomic_DNA"/>
</dbReference>
<organism evidence="1 2">
    <name type="scientific">Novosphingobium resinovorum</name>
    <dbReference type="NCBI Taxonomy" id="158500"/>
    <lineage>
        <taxon>Bacteria</taxon>
        <taxon>Pseudomonadati</taxon>
        <taxon>Pseudomonadota</taxon>
        <taxon>Alphaproteobacteria</taxon>
        <taxon>Sphingomonadales</taxon>
        <taxon>Sphingomonadaceae</taxon>
        <taxon>Novosphingobium</taxon>
    </lineage>
</organism>
<dbReference type="RefSeq" id="WP_036529984.1">
    <property type="nucleotide sequence ID" value="NZ_JFYZ01000053.1"/>
</dbReference>
<reference evidence="1 2" key="1">
    <citation type="submission" date="2014-03" db="EMBL/GenBank/DDBJ databases">
        <title>Whole genome sequence of Novosphingobium resinovorum KF1.</title>
        <authorList>
            <person name="Gan H.M."/>
            <person name="Gan H.Y."/>
            <person name="Chew T.H."/>
            <person name="Savka M.A."/>
        </authorList>
    </citation>
    <scope>NUCLEOTIDE SEQUENCE [LARGE SCALE GENOMIC DNA]</scope>
    <source>
        <strain evidence="1 2">KF1</strain>
    </source>
</reference>
<protein>
    <submittedName>
        <fullName evidence="1">Uncharacterized protein</fullName>
    </submittedName>
</protein>
<comment type="caution">
    <text evidence="1">The sequence shown here is derived from an EMBL/GenBank/DDBJ whole genome shotgun (WGS) entry which is preliminary data.</text>
</comment>
<dbReference type="AlphaFoldDB" id="A0A031JG30"/>
<proteinExistence type="predicted"/>
<evidence type="ECO:0000313" key="2">
    <source>
        <dbReference type="Proteomes" id="UP000024329"/>
    </source>
</evidence>
<dbReference type="Proteomes" id="UP000024329">
    <property type="component" value="Unassembled WGS sequence"/>
</dbReference>
<dbReference type="eggNOG" id="ENOG5031BBK">
    <property type="taxonomic scope" value="Bacteria"/>
</dbReference>
<evidence type="ECO:0000313" key="1">
    <source>
        <dbReference type="EMBL" id="EZP72197.1"/>
    </source>
</evidence>
<sequence length="289" mass="32707">MIDLRDSISTIRAQLEEGFPRNLTYAALECRLALERICYERLRAMHDYISHDEIRWQPARVIKILTEGVDPHVADTYTLSMSRLPLPDGLEPTREDYEAQEYIEIGTQVGFKASYVQKLWNALSNVALHANLPVNKADQVKPYGDATKIRKQVEVALAEIERIASGTMISTGLGKEVKFECLCGATNKRRMRCLPERKIVSRINPECAETWDVEIRDGEYEFARRGHHLDCLCGTTHFVTSASIEKMAKHEWGTIPCDCGGKLLLRWSLNYAKMPPESELTAPGEPVEG</sequence>
<dbReference type="PATRIC" id="fig|158500.4.peg.5241"/>
<gene>
    <name evidence="1" type="ORF">BV97_05160</name>
</gene>
<name>A0A031JG30_9SPHN</name>
<accession>A0A031JG30</accession>